<comment type="similarity">
    <text evidence="2 6">Belongs to the synaptogyrin family.</text>
</comment>
<keyword evidence="3 6" id="KW-0812">Transmembrane</keyword>
<dbReference type="Ensembl" id="ENSLACT00000025107.1">
    <property type="protein sequence ID" value="ENSLACP00000022826.1"/>
    <property type="gene ID" value="ENSLACG00000022600.1"/>
</dbReference>
<comment type="subcellular location">
    <subcellularLocation>
        <location evidence="1 6">Membrane</location>
        <topology evidence="1 6">Multi-pass membrane protein</topology>
    </subcellularLocation>
</comment>
<dbReference type="Proteomes" id="UP000008672">
    <property type="component" value="Unassembled WGS sequence"/>
</dbReference>
<evidence type="ECO:0000256" key="2">
    <source>
        <dbReference type="ARBA" id="ARBA00010252"/>
    </source>
</evidence>
<dbReference type="AlphaFoldDB" id="M3XJC0"/>
<protein>
    <recommendedName>
        <fullName evidence="6">Synaptogyrin</fullName>
    </recommendedName>
</protein>
<keyword evidence="4 6" id="KW-1133">Transmembrane helix</keyword>
<feature type="compositionally biased region" description="Polar residues" evidence="7">
    <location>
        <begin position="203"/>
        <end position="220"/>
    </location>
</feature>
<dbReference type="InParanoid" id="M3XJC0"/>
<gene>
    <name evidence="9" type="primary">SYNGR3</name>
</gene>
<evidence type="ECO:0000313" key="9">
    <source>
        <dbReference type="Ensembl" id="ENSLACP00000022826.1"/>
    </source>
</evidence>
<dbReference type="Bgee" id="ENSLACG00000022600">
    <property type="expression patterns" value="Expressed in pelvic fin and 1 other cell type or tissue"/>
</dbReference>
<evidence type="ECO:0000259" key="8">
    <source>
        <dbReference type="PROSITE" id="PS51225"/>
    </source>
</evidence>
<dbReference type="InterPro" id="IPR008253">
    <property type="entry name" value="Marvel"/>
</dbReference>
<dbReference type="Pfam" id="PF01284">
    <property type="entry name" value="MARVEL"/>
    <property type="match status" value="1"/>
</dbReference>
<feature type="transmembrane region" description="Helical" evidence="6">
    <location>
        <begin position="30"/>
        <end position="49"/>
    </location>
</feature>
<dbReference type="PANTHER" id="PTHR10838">
    <property type="entry name" value="SYNAPTOGYRIN"/>
    <property type="match status" value="1"/>
</dbReference>
<dbReference type="InterPro" id="IPR016579">
    <property type="entry name" value="Synaptogyrin"/>
</dbReference>
<feature type="transmembrane region" description="Helical" evidence="6">
    <location>
        <begin position="149"/>
        <end position="168"/>
    </location>
</feature>
<dbReference type="OMA" id="RVTTWIF"/>
<dbReference type="eggNOG" id="KOG4016">
    <property type="taxonomic scope" value="Eukaryota"/>
</dbReference>
<dbReference type="OrthoDB" id="10041611at2759"/>
<accession>M3XJC0</accession>
<reference evidence="10" key="1">
    <citation type="submission" date="2011-08" db="EMBL/GenBank/DDBJ databases">
        <title>The draft genome of Latimeria chalumnae.</title>
        <authorList>
            <person name="Di Palma F."/>
            <person name="Alfoldi J."/>
            <person name="Johnson J."/>
            <person name="Berlin A."/>
            <person name="Gnerre S."/>
            <person name="Jaffe D."/>
            <person name="MacCallum I."/>
            <person name="Young S."/>
            <person name="Walker B.J."/>
            <person name="Lander E."/>
            <person name="Lindblad-Toh K."/>
        </authorList>
    </citation>
    <scope>NUCLEOTIDE SEQUENCE [LARGE SCALE GENOMIC DNA]</scope>
    <source>
        <strain evidence="10">Wild caught</strain>
    </source>
</reference>
<dbReference type="EMBL" id="AFYH01174686">
    <property type="status" value="NOT_ANNOTATED_CDS"/>
    <property type="molecule type" value="Genomic_DNA"/>
</dbReference>
<keyword evidence="5 6" id="KW-0472">Membrane</keyword>
<dbReference type="STRING" id="7897.ENSLACP00000022826"/>
<proteinExistence type="inferred from homology"/>
<dbReference type="PANTHER" id="PTHR10838:SF8">
    <property type="entry name" value="SYNAPTOGYRIN-3"/>
    <property type="match status" value="1"/>
</dbReference>
<dbReference type="HOGENOM" id="CLU_079186_0_1_1"/>
<organism evidence="9 10">
    <name type="scientific">Latimeria chalumnae</name>
    <name type="common">Coelacanth</name>
    <dbReference type="NCBI Taxonomy" id="7897"/>
    <lineage>
        <taxon>Eukaryota</taxon>
        <taxon>Metazoa</taxon>
        <taxon>Chordata</taxon>
        <taxon>Craniata</taxon>
        <taxon>Vertebrata</taxon>
        <taxon>Euteleostomi</taxon>
        <taxon>Coelacanthiformes</taxon>
        <taxon>Coelacanthidae</taxon>
        <taxon>Latimeria</taxon>
    </lineage>
</organism>
<evidence type="ECO:0000256" key="5">
    <source>
        <dbReference type="ARBA" id="ARBA00023136"/>
    </source>
</evidence>
<evidence type="ECO:0000256" key="7">
    <source>
        <dbReference type="SAM" id="MobiDB-lite"/>
    </source>
</evidence>
<feature type="transmembrane region" description="Helical" evidence="6">
    <location>
        <begin position="103"/>
        <end position="129"/>
    </location>
</feature>
<dbReference type="EMBL" id="AFYH01174682">
    <property type="status" value="NOT_ANNOTATED_CDS"/>
    <property type="molecule type" value="Genomic_DNA"/>
</dbReference>
<evidence type="ECO:0000256" key="4">
    <source>
        <dbReference type="ARBA" id="ARBA00022989"/>
    </source>
</evidence>
<dbReference type="KEGG" id="lcm:102360513"/>
<evidence type="ECO:0000313" key="10">
    <source>
        <dbReference type="Proteomes" id="UP000008672"/>
    </source>
</evidence>
<dbReference type="PROSITE" id="PS51225">
    <property type="entry name" value="MARVEL"/>
    <property type="match status" value="1"/>
</dbReference>
<evidence type="ECO:0000256" key="3">
    <source>
        <dbReference type="ARBA" id="ARBA00022692"/>
    </source>
</evidence>
<dbReference type="EMBL" id="AFYH01174683">
    <property type="status" value="NOT_ANNOTATED_CDS"/>
    <property type="molecule type" value="Genomic_DNA"/>
</dbReference>
<keyword evidence="10" id="KW-1185">Reference proteome</keyword>
<dbReference type="FunCoup" id="M3XJC0">
    <property type="interactions" value="406"/>
</dbReference>
<dbReference type="GO" id="GO:0030672">
    <property type="term" value="C:synaptic vesicle membrane"/>
    <property type="evidence" value="ECO:0007669"/>
    <property type="project" value="TreeGrafter"/>
</dbReference>
<dbReference type="GeneTree" id="ENSGT00950000182935"/>
<dbReference type="EMBL" id="AFYH01174685">
    <property type="status" value="NOT_ANNOTATED_CDS"/>
    <property type="molecule type" value="Genomic_DNA"/>
</dbReference>
<dbReference type="CTD" id="553617"/>
<evidence type="ECO:0000256" key="6">
    <source>
        <dbReference type="PIRNR" id="PIRNR011282"/>
    </source>
</evidence>
<dbReference type="PIRSF" id="PIRSF011282">
    <property type="entry name" value="Synaptogyrin"/>
    <property type="match status" value="1"/>
</dbReference>
<dbReference type="EMBL" id="AFYH01174687">
    <property type="status" value="NOT_ANNOTATED_CDS"/>
    <property type="molecule type" value="Genomic_DNA"/>
</dbReference>
<feature type="domain" description="MARVEL" evidence="8">
    <location>
        <begin position="20"/>
        <end position="172"/>
    </location>
</feature>
<dbReference type="GO" id="GO:0031594">
    <property type="term" value="C:neuromuscular junction"/>
    <property type="evidence" value="ECO:0007669"/>
    <property type="project" value="TreeGrafter"/>
</dbReference>
<reference evidence="9" key="3">
    <citation type="submission" date="2025-09" db="UniProtKB">
        <authorList>
            <consortium name="Ensembl"/>
        </authorList>
    </citation>
    <scope>IDENTIFICATION</scope>
</reference>
<evidence type="ECO:0000256" key="1">
    <source>
        <dbReference type="ARBA" id="ARBA00004141"/>
    </source>
</evidence>
<feature type="region of interest" description="Disordered" evidence="7">
    <location>
        <begin position="202"/>
        <end position="230"/>
    </location>
</feature>
<dbReference type="GeneID" id="102360513"/>
<name>M3XJC0_LATCH</name>
<dbReference type="EMBL" id="AFYH01174684">
    <property type="status" value="NOT_ANNOTATED_CDS"/>
    <property type="molecule type" value="Genomic_DNA"/>
</dbReference>
<reference evidence="9" key="2">
    <citation type="submission" date="2025-08" db="UniProtKB">
        <authorList>
            <consortium name="Ensembl"/>
        </authorList>
    </citation>
    <scope>IDENTIFICATION</scope>
</reference>
<feature type="transmembrane region" description="Helical" evidence="6">
    <location>
        <begin position="69"/>
        <end position="91"/>
    </location>
</feature>
<sequence length="230" mass="25349">MEGASYGAGRAGGDFDFVAFIKQPQTILRIISWIFSIVVFASIVNEGYLNENGSELYCIYNKNNNACNYGIVIGTVAFFACLFFFIVDIYFPQISSIKDRKRAVLVDLSFSGIWTLLWFVGFCFLANQWQQTNPGDSHVPQGADGARAAIAFSFFSIISWAALTVMALQRYRLGTDMSLFATDHLNSDPNSAAYPGYPAGSGIESTETYQSPPFTETLDTSPKGYPVPSY</sequence>